<dbReference type="EMBL" id="JAGINW010000001">
    <property type="protein sequence ID" value="MBP2329879.1"/>
    <property type="molecule type" value="Genomic_DNA"/>
</dbReference>
<sequence>MAVAAGSATATCLDVGVTIAVGIFELFTYAIPGSLYLAFFAYVVGRAHWIDLAAVTRMPVFLLVVAIVLISYLMGYLAYPVGELANKIVPRHRQNHTRNDFLRRNPAAKDREYVNADPFLLLAALQLHDNEVATDVTRLRATGLMLRNSAPPMLLAAIAAIVELFVGHSPVFASTCAVLFLAGFFALIVQARRLGRWASMRTLEFGFWLPDIDEKFRADS</sequence>
<feature type="transmembrane region" description="Helical" evidence="1">
    <location>
        <begin position="30"/>
        <end position="48"/>
    </location>
</feature>
<evidence type="ECO:0000256" key="1">
    <source>
        <dbReference type="SAM" id="Phobius"/>
    </source>
</evidence>
<evidence type="ECO:0000313" key="2">
    <source>
        <dbReference type="EMBL" id="MBP2329879.1"/>
    </source>
</evidence>
<dbReference type="RefSeq" id="WP_307855641.1">
    <property type="nucleotide sequence ID" value="NZ_JAGINW010000001.1"/>
</dbReference>
<feature type="transmembrane region" description="Helical" evidence="1">
    <location>
        <begin position="171"/>
        <end position="191"/>
    </location>
</feature>
<feature type="transmembrane region" description="Helical" evidence="1">
    <location>
        <begin position="60"/>
        <end position="79"/>
    </location>
</feature>
<gene>
    <name evidence="2" type="ORF">JOF56_010264</name>
</gene>
<accession>A0ABS4TZP2</accession>
<evidence type="ECO:0000313" key="3">
    <source>
        <dbReference type="Proteomes" id="UP001519332"/>
    </source>
</evidence>
<comment type="caution">
    <text evidence="2">The sequence shown here is derived from an EMBL/GenBank/DDBJ whole genome shotgun (WGS) entry which is preliminary data.</text>
</comment>
<dbReference type="Proteomes" id="UP001519332">
    <property type="component" value="Unassembled WGS sequence"/>
</dbReference>
<keyword evidence="1" id="KW-0812">Transmembrane</keyword>
<name>A0ABS4TZP2_9PSEU</name>
<organism evidence="2 3">
    <name type="scientific">Kibdelosporangium banguiense</name>
    <dbReference type="NCBI Taxonomy" id="1365924"/>
    <lineage>
        <taxon>Bacteria</taxon>
        <taxon>Bacillati</taxon>
        <taxon>Actinomycetota</taxon>
        <taxon>Actinomycetes</taxon>
        <taxon>Pseudonocardiales</taxon>
        <taxon>Pseudonocardiaceae</taxon>
        <taxon>Kibdelosporangium</taxon>
    </lineage>
</organism>
<keyword evidence="1" id="KW-1133">Transmembrane helix</keyword>
<proteinExistence type="predicted"/>
<reference evidence="2 3" key="1">
    <citation type="submission" date="2021-03" db="EMBL/GenBank/DDBJ databases">
        <title>Sequencing the genomes of 1000 actinobacteria strains.</title>
        <authorList>
            <person name="Klenk H.-P."/>
        </authorList>
    </citation>
    <scope>NUCLEOTIDE SEQUENCE [LARGE SCALE GENOMIC DNA]</scope>
    <source>
        <strain evidence="2 3">DSM 46670</strain>
    </source>
</reference>
<keyword evidence="3" id="KW-1185">Reference proteome</keyword>
<keyword evidence="1" id="KW-0472">Membrane</keyword>
<protein>
    <submittedName>
        <fullName evidence="2">Uncharacterized protein</fullName>
    </submittedName>
</protein>